<dbReference type="AlphaFoldDB" id="A0A0F9DV91"/>
<evidence type="ECO:0000313" key="1">
    <source>
        <dbReference type="EMBL" id="KKL15768.1"/>
    </source>
</evidence>
<organism evidence="1">
    <name type="scientific">marine sediment metagenome</name>
    <dbReference type="NCBI Taxonomy" id="412755"/>
    <lineage>
        <taxon>unclassified sequences</taxon>
        <taxon>metagenomes</taxon>
        <taxon>ecological metagenomes</taxon>
    </lineage>
</organism>
<proteinExistence type="predicted"/>
<feature type="non-terminal residue" evidence="1">
    <location>
        <position position="68"/>
    </location>
</feature>
<sequence length="68" mass="7657">MIWKAVFKDGTSLEQFDVNGNEILFAKVLDRVNDLKTIAIHLKGGLIYSVSILDGSFNVNGRHFYVLD</sequence>
<name>A0A0F9DV91_9ZZZZ</name>
<comment type="caution">
    <text evidence="1">The sequence shown here is derived from an EMBL/GenBank/DDBJ whole genome shotgun (WGS) entry which is preliminary data.</text>
</comment>
<reference evidence="1" key="1">
    <citation type="journal article" date="2015" name="Nature">
        <title>Complex archaea that bridge the gap between prokaryotes and eukaryotes.</title>
        <authorList>
            <person name="Spang A."/>
            <person name="Saw J.H."/>
            <person name="Jorgensen S.L."/>
            <person name="Zaremba-Niedzwiedzka K."/>
            <person name="Martijn J."/>
            <person name="Lind A.E."/>
            <person name="van Eijk R."/>
            <person name="Schleper C."/>
            <person name="Guy L."/>
            <person name="Ettema T.J."/>
        </authorList>
    </citation>
    <scope>NUCLEOTIDE SEQUENCE</scope>
</reference>
<gene>
    <name evidence="1" type="ORF">LCGC14_2502270</name>
</gene>
<dbReference type="EMBL" id="LAZR01039936">
    <property type="protein sequence ID" value="KKL15768.1"/>
    <property type="molecule type" value="Genomic_DNA"/>
</dbReference>
<accession>A0A0F9DV91</accession>
<protein>
    <submittedName>
        <fullName evidence="1">Uncharacterized protein</fullName>
    </submittedName>
</protein>